<protein>
    <recommendedName>
        <fullName evidence="3">HNH domain-containing protein</fullName>
    </recommendedName>
</protein>
<feature type="region of interest" description="Disordered" evidence="1">
    <location>
        <begin position="83"/>
        <end position="111"/>
    </location>
</feature>
<evidence type="ECO:0008006" key="3">
    <source>
        <dbReference type="Google" id="ProtNLM"/>
    </source>
</evidence>
<feature type="compositionally biased region" description="Basic residues" evidence="1">
    <location>
        <begin position="102"/>
        <end position="111"/>
    </location>
</feature>
<reference evidence="2" key="1">
    <citation type="submission" date="2018-05" db="EMBL/GenBank/DDBJ databases">
        <authorList>
            <person name="Lanie J.A."/>
            <person name="Ng W.-L."/>
            <person name="Kazmierczak K.M."/>
            <person name="Andrzejewski T.M."/>
            <person name="Davidsen T.M."/>
            <person name="Wayne K.J."/>
            <person name="Tettelin H."/>
            <person name="Glass J.I."/>
            <person name="Rusch D."/>
            <person name="Podicherti R."/>
            <person name="Tsui H.-C.T."/>
            <person name="Winkler M.E."/>
        </authorList>
    </citation>
    <scope>NUCLEOTIDE SEQUENCE</scope>
</reference>
<name>A0A382CHR9_9ZZZZ</name>
<accession>A0A382CHR9</accession>
<proteinExistence type="predicted"/>
<sequence>MCVKISDHIEDPRSLRRGMAGMPKKAGRCSITGCRKKPTEWHHIIAQGRIMSKGLDPALLTDPGNLVELCSLHHAMTTASLVQENPESQDVKPQVQVAAKSGPKKAKKKAKPTRCIAETGIGLTRGGRCRLYAVSGSDYCHAHKLGR</sequence>
<dbReference type="AlphaFoldDB" id="A0A382CHR9"/>
<organism evidence="2">
    <name type="scientific">marine metagenome</name>
    <dbReference type="NCBI Taxonomy" id="408172"/>
    <lineage>
        <taxon>unclassified sequences</taxon>
        <taxon>metagenomes</taxon>
        <taxon>ecological metagenomes</taxon>
    </lineage>
</organism>
<gene>
    <name evidence="2" type="ORF">METZ01_LOCUS178520</name>
</gene>
<dbReference type="EMBL" id="UINC01034591">
    <property type="protein sequence ID" value="SVB25666.1"/>
    <property type="molecule type" value="Genomic_DNA"/>
</dbReference>
<evidence type="ECO:0000313" key="2">
    <source>
        <dbReference type="EMBL" id="SVB25666.1"/>
    </source>
</evidence>
<evidence type="ECO:0000256" key="1">
    <source>
        <dbReference type="SAM" id="MobiDB-lite"/>
    </source>
</evidence>